<keyword evidence="2" id="KW-0378">Hydrolase</keyword>
<organism evidence="2 3">
    <name type="scientific">Paenibacillus elgii</name>
    <dbReference type="NCBI Taxonomy" id="189691"/>
    <lineage>
        <taxon>Bacteria</taxon>
        <taxon>Bacillati</taxon>
        <taxon>Bacillota</taxon>
        <taxon>Bacilli</taxon>
        <taxon>Bacillales</taxon>
        <taxon>Paenibacillaceae</taxon>
        <taxon>Paenibacillus</taxon>
    </lineage>
</organism>
<dbReference type="InterPro" id="IPR000073">
    <property type="entry name" value="AB_hydrolase_1"/>
</dbReference>
<reference evidence="2 3" key="1">
    <citation type="submission" date="2018-03" db="EMBL/GenBank/DDBJ databases">
        <title>Genome sequence of Paenibacillus elgii strain AC13 an antimicrobial compound producing bacteria.</title>
        <authorList>
            <person name="Kurokawa A.S."/>
            <person name="Araujo J.F."/>
            <person name="Costa R.A."/>
            <person name="Ortega D.B."/>
            <person name="Pires A.S."/>
            <person name="Pappas G.J.Jr."/>
            <person name="Franco O.L."/>
            <person name="Barreto C."/>
            <person name="Magalhaes B.S."/>
            <person name="Kruger R.H."/>
        </authorList>
    </citation>
    <scope>NUCLEOTIDE SEQUENCE [LARGE SCALE GENOMIC DNA]</scope>
    <source>
        <strain evidence="2 3">AC13</strain>
    </source>
</reference>
<feature type="domain" description="AB hydrolase-1" evidence="1">
    <location>
        <begin position="38"/>
        <end position="251"/>
    </location>
</feature>
<accession>A0A2T6FXF2</accession>
<dbReference type="InterPro" id="IPR029058">
    <property type="entry name" value="AB_hydrolase_fold"/>
</dbReference>
<dbReference type="Gene3D" id="3.40.50.1820">
    <property type="entry name" value="alpha/beta hydrolase"/>
    <property type="match status" value="1"/>
</dbReference>
<dbReference type="RefSeq" id="WP_108533636.1">
    <property type="nucleotide sequence ID" value="NZ_PYHP01000069.1"/>
</dbReference>
<protein>
    <submittedName>
        <fullName evidence="2">Alpha/beta hydrolase</fullName>
    </submittedName>
</protein>
<evidence type="ECO:0000313" key="2">
    <source>
        <dbReference type="EMBL" id="PUA36585.1"/>
    </source>
</evidence>
<evidence type="ECO:0000313" key="3">
    <source>
        <dbReference type="Proteomes" id="UP000244184"/>
    </source>
</evidence>
<dbReference type="SUPFAM" id="SSF53474">
    <property type="entry name" value="alpha/beta-Hydrolases"/>
    <property type="match status" value="1"/>
</dbReference>
<dbReference type="EMBL" id="PYHP01000069">
    <property type="protein sequence ID" value="PUA36585.1"/>
    <property type="molecule type" value="Genomic_DNA"/>
</dbReference>
<name>A0A2T6FXF2_9BACL</name>
<dbReference type="GO" id="GO:0016787">
    <property type="term" value="F:hydrolase activity"/>
    <property type="evidence" value="ECO:0007669"/>
    <property type="project" value="UniProtKB-KW"/>
</dbReference>
<dbReference type="Proteomes" id="UP000244184">
    <property type="component" value="Unassembled WGS sequence"/>
</dbReference>
<evidence type="ECO:0000259" key="1">
    <source>
        <dbReference type="Pfam" id="PF12697"/>
    </source>
</evidence>
<comment type="caution">
    <text evidence="2">The sequence shown here is derived from an EMBL/GenBank/DDBJ whole genome shotgun (WGS) entry which is preliminary data.</text>
</comment>
<gene>
    <name evidence="2" type="ORF">C8Z91_24700</name>
</gene>
<sequence>MKKVISKDGTAIAFDKSGNGPAIILVCAAFQTRSDPMMPQLASLLSPHFTVFNYDRRGRGDSGDTAPYAVEREVEDIEALINEAGGSAFVFGMSSGGVLALEAARKLAITKLALYEPPFVVDNTRPPLPKDYLKQLKELTTSDRRGDAVEYFLTKAAGVPADFVAPMRSAPFWPAMEDVAHTLVYDGTIMGDTMSGNPLPAERWSSVSIPTLVVGGGASPVYQQNAVKALVDRLPNAKLHTLEGQDHNVALDFLAPVLTDFFLHVN</sequence>
<dbReference type="AlphaFoldDB" id="A0A2T6FXF2"/>
<dbReference type="InterPro" id="IPR050471">
    <property type="entry name" value="AB_hydrolase"/>
</dbReference>
<dbReference type="Pfam" id="PF12697">
    <property type="entry name" value="Abhydrolase_6"/>
    <property type="match status" value="1"/>
</dbReference>
<dbReference type="PANTHER" id="PTHR43433:SF10">
    <property type="entry name" value="AB HYDROLASE-1 DOMAIN-CONTAINING PROTEIN"/>
    <property type="match status" value="1"/>
</dbReference>
<dbReference type="PANTHER" id="PTHR43433">
    <property type="entry name" value="HYDROLASE, ALPHA/BETA FOLD FAMILY PROTEIN"/>
    <property type="match status" value="1"/>
</dbReference>
<proteinExistence type="predicted"/>